<evidence type="ECO:0000256" key="4">
    <source>
        <dbReference type="ARBA" id="ARBA00035256"/>
    </source>
</evidence>
<evidence type="ECO:0000313" key="6">
    <source>
        <dbReference type="EMBL" id="OGZ21345.1"/>
    </source>
</evidence>
<dbReference type="GO" id="GO:0022627">
    <property type="term" value="C:cytosolic small ribosomal subunit"/>
    <property type="evidence" value="ECO:0007669"/>
    <property type="project" value="TreeGrafter"/>
</dbReference>
<dbReference type="InterPro" id="IPR001865">
    <property type="entry name" value="Ribosomal_uS2"/>
</dbReference>
<dbReference type="InterPro" id="IPR023591">
    <property type="entry name" value="Ribosomal_uS2_flav_dom_sf"/>
</dbReference>
<dbReference type="Gene3D" id="1.10.287.610">
    <property type="entry name" value="Helix hairpin bin"/>
    <property type="match status" value="1"/>
</dbReference>
<keyword evidence="2 5" id="KW-0689">Ribosomal protein</keyword>
<proteinExistence type="inferred from homology"/>
<organism evidence="6 7">
    <name type="scientific">Candidatus Nealsonbacteria bacterium RIFCSPHIGHO2_02_FULL_43_13</name>
    <dbReference type="NCBI Taxonomy" id="1801668"/>
    <lineage>
        <taxon>Bacteria</taxon>
        <taxon>Candidatus Nealsoniibacteriota</taxon>
    </lineage>
</organism>
<evidence type="ECO:0000256" key="2">
    <source>
        <dbReference type="ARBA" id="ARBA00022980"/>
    </source>
</evidence>
<dbReference type="AlphaFoldDB" id="A0A1G2E6E3"/>
<dbReference type="GO" id="GO:0003735">
    <property type="term" value="F:structural constituent of ribosome"/>
    <property type="evidence" value="ECO:0007669"/>
    <property type="project" value="InterPro"/>
</dbReference>
<keyword evidence="3 5" id="KW-0687">Ribonucleoprotein</keyword>
<dbReference type="STRING" id="1801668.A3D46_02230"/>
<comment type="similarity">
    <text evidence="1 5">Belongs to the universal ribosomal protein uS2 family.</text>
</comment>
<dbReference type="EMBL" id="MHMD01000026">
    <property type="protein sequence ID" value="OGZ21345.1"/>
    <property type="molecule type" value="Genomic_DNA"/>
</dbReference>
<dbReference type="PANTHER" id="PTHR12534:SF0">
    <property type="entry name" value="SMALL RIBOSOMAL SUBUNIT PROTEIN US2M"/>
    <property type="match status" value="1"/>
</dbReference>
<dbReference type="Pfam" id="PF00318">
    <property type="entry name" value="Ribosomal_S2"/>
    <property type="match status" value="1"/>
</dbReference>
<evidence type="ECO:0000256" key="1">
    <source>
        <dbReference type="ARBA" id="ARBA00006242"/>
    </source>
</evidence>
<dbReference type="InterPro" id="IPR005706">
    <property type="entry name" value="Ribosomal_uS2_bac/mit/plastid"/>
</dbReference>
<dbReference type="SUPFAM" id="SSF52313">
    <property type="entry name" value="Ribosomal protein S2"/>
    <property type="match status" value="1"/>
</dbReference>
<dbReference type="PANTHER" id="PTHR12534">
    <property type="entry name" value="30S RIBOSOMAL PROTEIN S2 PROKARYOTIC AND ORGANELLAR"/>
    <property type="match status" value="1"/>
</dbReference>
<reference evidence="6 7" key="1">
    <citation type="journal article" date="2016" name="Nat. Commun.">
        <title>Thousands of microbial genomes shed light on interconnected biogeochemical processes in an aquifer system.</title>
        <authorList>
            <person name="Anantharaman K."/>
            <person name="Brown C.T."/>
            <person name="Hug L.A."/>
            <person name="Sharon I."/>
            <person name="Castelle C.J."/>
            <person name="Probst A.J."/>
            <person name="Thomas B.C."/>
            <person name="Singh A."/>
            <person name="Wilkins M.J."/>
            <person name="Karaoz U."/>
            <person name="Brodie E.L."/>
            <person name="Williams K.H."/>
            <person name="Hubbard S.S."/>
            <person name="Banfield J.F."/>
        </authorList>
    </citation>
    <scope>NUCLEOTIDE SEQUENCE [LARGE SCALE GENOMIC DNA]</scope>
</reference>
<evidence type="ECO:0000256" key="3">
    <source>
        <dbReference type="ARBA" id="ARBA00023274"/>
    </source>
</evidence>
<dbReference type="NCBIfam" id="TIGR01011">
    <property type="entry name" value="rpsB_bact"/>
    <property type="match status" value="1"/>
</dbReference>
<dbReference type="Proteomes" id="UP000178703">
    <property type="component" value="Unassembled WGS sequence"/>
</dbReference>
<gene>
    <name evidence="5" type="primary">rpsB</name>
    <name evidence="6" type="ORF">A3D46_02230</name>
</gene>
<dbReference type="GO" id="GO:0006412">
    <property type="term" value="P:translation"/>
    <property type="evidence" value="ECO:0007669"/>
    <property type="project" value="UniProtKB-UniRule"/>
</dbReference>
<name>A0A1G2E6E3_9BACT</name>
<dbReference type="Gene3D" id="3.40.50.10490">
    <property type="entry name" value="Glucose-6-phosphate isomerase like protein, domain 1"/>
    <property type="match status" value="1"/>
</dbReference>
<evidence type="ECO:0000313" key="7">
    <source>
        <dbReference type="Proteomes" id="UP000178703"/>
    </source>
</evidence>
<comment type="caution">
    <text evidence="6">The sequence shown here is derived from an EMBL/GenBank/DDBJ whole genome shotgun (WGS) entry which is preliminary data.</text>
</comment>
<dbReference type="HAMAP" id="MF_00291_B">
    <property type="entry name" value="Ribosomal_uS2_B"/>
    <property type="match status" value="1"/>
</dbReference>
<sequence length="239" mass="26960">MTKEKFNINTEEMMKAGVQLGHSTSRINPKMQPYLSGVRSRIHIIDLEKTKEKLTEALEFIQSIIAENKVLLLVGTKIEVKALIKSVAEECSLPYVSERWLGGTFTNFGAILKRIDYFKELERKKAAGELEKYTKKEKAGIEDEIQKMEIKFGGIKEMKKIPDAILITDVNEDELAIREAKQANVKIIGICDTNVDPTLTDFPIPASDDAVSSLKYILEKVKETVKSTKPKVKAEKTEK</sequence>
<dbReference type="CDD" id="cd01425">
    <property type="entry name" value="RPS2"/>
    <property type="match status" value="1"/>
</dbReference>
<evidence type="ECO:0000256" key="5">
    <source>
        <dbReference type="HAMAP-Rule" id="MF_00291"/>
    </source>
</evidence>
<accession>A0A1G2E6E3</accession>
<dbReference type="PRINTS" id="PR00395">
    <property type="entry name" value="RIBOSOMALS2"/>
</dbReference>
<protein>
    <recommendedName>
        <fullName evidence="4 5">Small ribosomal subunit protein uS2</fullName>
    </recommendedName>
</protein>